<reference evidence="2" key="1">
    <citation type="submission" date="2023-10" db="EMBL/GenBank/DDBJ databases">
        <authorList>
            <person name="Chen Y."/>
            <person name="Shah S."/>
            <person name="Dougan E. K."/>
            <person name="Thang M."/>
            <person name="Chan C."/>
        </authorList>
    </citation>
    <scope>NUCLEOTIDE SEQUENCE [LARGE SCALE GENOMIC DNA]</scope>
</reference>
<feature type="compositionally biased region" description="Pro residues" evidence="1">
    <location>
        <begin position="82"/>
        <end position="91"/>
    </location>
</feature>
<dbReference type="EMBL" id="CAUYUJ010015337">
    <property type="protein sequence ID" value="CAK0852715.1"/>
    <property type="molecule type" value="Genomic_DNA"/>
</dbReference>
<comment type="caution">
    <text evidence="2">The sequence shown here is derived from an EMBL/GenBank/DDBJ whole genome shotgun (WGS) entry which is preliminary data.</text>
</comment>
<name>A0ABN9U268_9DINO</name>
<evidence type="ECO:0000256" key="1">
    <source>
        <dbReference type="SAM" id="MobiDB-lite"/>
    </source>
</evidence>
<feature type="compositionally biased region" description="Low complexity" evidence="1">
    <location>
        <begin position="97"/>
        <end position="115"/>
    </location>
</feature>
<feature type="compositionally biased region" description="Polar residues" evidence="1">
    <location>
        <begin position="118"/>
        <end position="127"/>
    </location>
</feature>
<gene>
    <name evidence="2" type="ORF">PCOR1329_LOCUS44421</name>
</gene>
<feature type="compositionally biased region" description="Low complexity" evidence="1">
    <location>
        <begin position="69"/>
        <end position="81"/>
    </location>
</feature>
<evidence type="ECO:0000313" key="2">
    <source>
        <dbReference type="EMBL" id="CAK0852715.1"/>
    </source>
</evidence>
<proteinExistence type="predicted"/>
<keyword evidence="3" id="KW-1185">Reference proteome</keyword>
<dbReference type="Proteomes" id="UP001189429">
    <property type="component" value="Unassembled WGS sequence"/>
</dbReference>
<accession>A0ABN9U268</accession>
<sequence length="157" mass="16210">MPAAPAAGPAPVAAATLVGLVSAPPVQLESMEEIAEQIRRCEEVAKFLREQTDFWMEQVRHIQRSHLHPAAAGAAAGLASPPWAPETPAPRGPTVDSEGQPAAAPSGAEPGSAEACRSSGSPGSPSDQMAELRRLQEEAWFRKRRSAAAGAGDAGEG</sequence>
<protein>
    <submittedName>
        <fullName evidence="2">Uncharacterized protein</fullName>
    </submittedName>
</protein>
<feature type="region of interest" description="Disordered" evidence="1">
    <location>
        <begin position="69"/>
        <end position="137"/>
    </location>
</feature>
<organism evidence="2 3">
    <name type="scientific">Prorocentrum cordatum</name>
    <dbReference type="NCBI Taxonomy" id="2364126"/>
    <lineage>
        <taxon>Eukaryota</taxon>
        <taxon>Sar</taxon>
        <taxon>Alveolata</taxon>
        <taxon>Dinophyceae</taxon>
        <taxon>Prorocentrales</taxon>
        <taxon>Prorocentraceae</taxon>
        <taxon>Prorocentrum</taxon>
    </lineage>
</organism>
<evidence type="ECO:0000313" key="3">
    <source>
        <dbReference type="Proteomes" id="UP001189429"/>
    </source>
</evidence>